<feature type="transmembrane region" description="Helical" evidence="1">
    <location>
        <begin position="127"/>
        <end position="147"/>
    </location>
</feature>
<feature type="transmembrane region" description="Helical" evidence="1">
    <location>
        <begin position="103"/>
        <end position="121"/>
    </location>
</feature>
<keyword evidence="1" id="KW-0472">Membrane</keyword>
<reference evidence="2 3" key="1">
    <citation type="submission" date="2016-10" db="EMBL/GenBank/DDBJ databases">
        <authorList>
            <person name="de Groot N.N."/>
        </authorList>
    </citation>
    <scope>NUCLEOTIDE SEQUENCE [LARGE SCALE GENOMIC DNA]</scope>
    <source>
        <strain evidence="2 3">LMG 24775</strain>
    </source>
</reference>
<feature type="transmembrane region" description="Helical" evidence="1">
    <location>
        <begin position="382"/>
        <end position="406"/>
    </location>
</feature>
<dbReference type="GeneID" id="94695237"/>
<evidence type="ECO:0000256" key="1">
    <source>
        <dbReference type="SAM" id="Phobius"/>
    </source>
</evidence>
<sequence length="462" mass="50193">MTHNPEFQRQLWLNWRPSQLGWSLLLTALLLATPMALVQPDRRLHTLLIAALVGMWIAAAGLGSVLAGRGLNEEARQHTWDWQRLSALTPWQMAWGKLLGAPLPAWLYMLWCALAVLATSAGQPGGLAWGVHAVLQAALWGLALQAWSMHSVLMGWGPKEQPARRIRFVLVPLLFVMVLPGPILGRLTEQLGREEGRPVLWWSLPLHGRGAIYLFGAIALGLGLLALWRLLCTRLDVRTLPWAWPLGLCVAGLAFGGMHLDAMQLQGPGPTSFFAWTTGLALAGTAYVCLHGMDEGLRSWRQVQWCVLQGRWRGALEALPLWPVSWLLAVLACALWLLWPAGGQPILPGTAQLAALATAQLLRDAALATGFSLLAGRIKSPLAAFAVTWLLVNIVLPLLAFGLAGADAAMLAQPLAAGLTKPVTSGMWLSLAVQVAVALAWLAHVFRQRVLGFAREQHTAVR</sequence>
<feature type="transmembrane region" description="Helical" evidence="1">
    <location>
        <begin position="272"/>
        <end position="290"/>
    </location>
</feature>
<proteinExistence type="predicted"/>
<evidence type="ECO:0000313" key="2">
    <source>
        <dbReference type="EMBL" id="SDX84015.1"/>
    </source>
</evidence>
<keyword evidence="1" id="KW-0812">Transmembrane</keyword>
<evidence type="ECO:0000313" key="3">
    <source>
        <dbReference type="Proteomes" id="UP000183417"/>
    </source>
</evidence>
<gene>
    <name evidence="2" type="ORF">SAMN05421547_101428</name>
</gene>
<feature type="transmembrane region" description="Helical" evidence="1">
    <location>
        <begin position="168"/>
        <end position="185"/>
    </location>
</feature>
<feature type="transmembrane region" description="Helical" evidence="1">
    <location>
        <begin position="210"/>
        <end position="230"/>
    </location>
</feature>
<feature type="transmembrane region" description="Helical" evidence="1">
    <location>
        <begin position="242"/>
        <end position="260"/>
    </location>
</feature>
<feature type="transmembrane region" description="Helical" evidence="1">
    <location>
        <begin position="20"/>
        <end position="38"/>
    </location>
</feature>
<feature type="transmembrane region" description="Helical" evidence="1">
    <location>
        <begin position="44"/>
        <end position="67"/>
    </location>
</feature>
<dbReference type="AlphaFoldDB" id="A0A1H3EZI8"/>
<dbReference type="RefSeq" id="WP_074920837.1">
    <property type="nucleotide sequence ID" value="NZ_CP141274.1"/>
</dbReference>
<name>A0A1H3EZI8_9BURK</name>
<feature type="transmembrane region" description="Helical" evidence="1">
    <location>
        <begin position="319"/>
        <end position="339"/>
    </location>
</feature>
<dbReference type="Proteomes" id="UP000183417">
    <property type="component" value="Unassembled WGS sequence"/>
</dbReference>
<feature type="transmembrane region" description="Helical" evidence="1">
    <location>
        <begin position="426"/>
        <end position="446"/>
    </location>
</feature>
<keyword evidence="1" id="KW-1133">Transmembrane helix</keyword>
<protein>
    <submittedName>
        <fullName evidence="2">Uncharacterized protein</fullName>
    </submittedName>
</protein>
<accession>A0A1H3EZI8</accession>
<organism evidence="2 3">
    <name type="scientific">Delftia lacustris</name>
    <dbReference type="NCBI Taxonomy" id="558537"/>
    <lineage>
        <taxon>Bacteria</taxon>
        <taxon>Pseudomonadati</taxon>
        <taxon>Pseudomonadota</taxon>
        <taxon>Betaproteobacteria</taxon>
        <taxon>Burkholderiales</taxon>
        <taxon>Comamonadaceae</taxon>
        <taxon>Delftia</taxon>
    </lineage>
</organism>
<feature type="transmembrane region" description="Helical" evidence="1">
    <location>
        <begin position="351"/>
        <end position="375"/>
    </location>
</feature>
<dbReference type="EMBL" id="FNPE01000001">
    <property type="protein sequence ID" value="SDX84015.1"/>
    <property type="molecule type" value="Genomic_DNA"/>
</dbReference>